<feature type="domain" description="NADP-dependent oxidoreductase" evidence="2">
    <location>
        <begin position="323"/>
        <end position="568"/>
    </location>
</feature>
<dbReference type="InterPro" id="IPR018170">
    <property type="entry name" value="Aldo/ket_reductase_CS"/>
</dbReference>
<evidence type="ECO:0000256" key="1">
    <source>
        <dbReference type="ARBA" id="ARBA00007905"/>
    </source>
</evidence>
<sequence length="616" mass="68799">MVTIPNSCTALSCPTVPLSNGRNIPILGLGTSHVGGYSHEAVLCALKECGIRHIDTSKRNGCEEALGKAVVDSGVPREELWLTSKLWPLDYGYQSAKQACRDSCARLGVDYLDLYLMHWPDCMIPGASNHEVRAETWRALEELYDEGLCRAIGVSNFLIRHLNELKDRGGIVPHVNQVEFHPFQQPLELVEYCRKENIVFEGYCPLAKGQALTHPTIMALAQKYGRSASQICIRWSIQNGVVTIPKSTKPERVHENCQVFGFSLDDSDMTALSLLHDGRHVSWDPTNLLHYFTDCNMVTIPNSCTALSCPTVPLSNGRNIPILGLGTSHAGGYSHEAVLCALQECGIRHIDTAKRYGCEEALGKAVVDSGVPREELWLTTKLWPGDYGYQSAKQACRDSCARLGVDYLDLYLMHWPDCMIPGASNHEVRAETWRALEELYDEGLCRAIGVSNFLIRHLNELKDRGGIVPHVNQVEFHPFQQPLELVEYCRKENIVFEGYCPLAKGQALTHPTIMALAQKYGHSASQICIRWSIQNGVVTIPKSTKPERVHENCQVFGFSLDDSDMAALSLLHDGRHVSWDPTNVFGFKLTAEDMDQISDLHTNHKLIHLTYPLWKG</sequence>
<feature type="domain" description="NADP-dependent oxidoreductase" evidence="2">
    <location>
        <begin position="27"/>
        <end position="272"/>
    </location>
</feature>
<dbReference type="InterPro" id="IPR023210">
    <property type="entry name" value="NADP_OxRdtase_dom"/>
</dbReference>
<keyword evidence="4" id="KW-1185">Reference proteome</keyword>
<evidence type="ECO:0000313" key="3">
    <source>
        <dbReference type="EMBL" id="KAI2667284.1"/>
    </source>
</evidence>
<dbReference type="SUPFAM" id="SSF51430">
    <property type="entry name" value="NAD(P)-linked oxidoreductase"/>
    <property type="match status" value="2"/>
</dbReference>
<dbReference type="PANTHER" id="PTHR43827:SF10">
    <property type="entry name" value="ZGC:110366"/>
    <property type="match status" value="1"/>
</dbReference>
<comment type="caution">
    <text evidence="3">The sequence shown here is derived from an EMBL/GenBank/DDBJ whole genome shotgun (WGS) entry which is preliminary data.</text>
</comment>
<proteinExistence type="inferred from homology"/>
<evidence type="ECO:0000259" key="2">
    <source>
        <dbReference type="Pfam" id="PF00248"/>
    </source>
</evidence>
<reference evidence="3 4" key="1">
    <citation type="submission" date="2022-01" db="EMBL/GenBank/DDBJ databases">
        <title>A high-quality chromosome-level genome assembly of rohu carp, Labeo rohita.</title>
        <authorList>
            <person name="Arick M.A. II"/>
            <person name="Hsu C.-Y."/>
            <person name="Magbanua Z."/>
            <person name="Pechanova O."/>
            <person name="Grover C."/>
            <person name="Miller E."/>
            <person name="Thrash A."/>
            <person name="Ezzel L."/>
            <person name="Alam S."/>
            <person name="Benzie J."/>
            <person name="Hamilton M."/>
            <person name="Karsi A."/>
            <person name="Lawrence M.L."/>
            <person name="Peterson D.G."/>
        </authorList>
    </citation>
    <scope>NUCLEOTIDE SEQUENCE [LARGE SCALE GENOMIC DNA]</scope>
    <source>
        <strain evidence="4">BAU-BD-2019</strain>
        <tissue evidence="3">Blood</tissue>
    </source>
</reference>
<dbReference type="Pfam" id="PF00248">
    <property type="entry name" value="Aldo_ket_red"/>
    <property type="match status" value="2"/>
</dbReference>
<name>A0ABQ8MWR9_LABRO</name>
<protein>
    <submittedName>
        <fullName evidence="3">Oxidoreductase</fullName>
    </submittedName>
</protein>
<dbReference type="Gene3D" id="3.20.20.100">
    <property type="entry name" value="NADP-dependent oxidoreductase domain"/>
    <property type="match status" value="2"/>
</dbReference>
<dbReference type="PROSITE" id="PS00062">
    <property type="entry name" value="ALDOKETO_REDUCTASE_2"/>
    <property type="match status" value="2"/>
</dbReference>
<organism evidence="3 4">
    <name type="scientific">Labeo rohita</name>
    <name type="common">Indian major carp</name>
    <name type="synonym">Cyprinus rohita</name>
    <dbReference type="NCBI Taxonomy" id="84645"/>
    <lineage>
        <taxon>Eukaryota</taxon>
        <taxon>Metazoa</taxon>
        <taxon>Chordata</taxon>
        <taxon>Craniata</taxon>
        <taxon>Vertebrata</taxon>
        <taxon>Euteleostomi</taxon>
        <taxon>Actinopterygii</taxon>
        <taxon>Neopterygii</taxon>
        <taxon>Teleostei</taxon>
        <taxon>Ostariophysi</taxon>
        <taxon>Cypriniformes</taxon>
        <taxon>Cyprinidae</taxon>
        <taxon>Labeoninae</taxon>
        <taxon>Labeonini</taxon>
        <taxon>Labeo</taxon>
    </lineage>
</organism>
<dbReference type="CDD" id="cd19135">
    <property type="entry name" value="AKR_CeZK1290-like"/>
    <property type="match status" value="2"/>
</dbReference>
<dbReference type="Proteomes" id="UP000830375">
    <property type="component" value="Unassembled WGS sequence"/>
</dbReference>
<dbReference type="PANTHER" id="PTHR43827">
    <property type="entry name" value="2,5-DIKETO-D-GLUCONIC ACID REDUCTASE"/>
    <property type="match status" value="1"/>
</dbReference>
<dbReference type="InterPro" id="IPR036812">
    <property type="entry name" value="NAD(P)_OxRdtase_dom_sf"/>
</dbReference>
<dbReference type="PRINTS" id="PR00069">
    <property type="entry name" value="ALDKETRDTASE"/>
</dbReference>
<dbReference type="EMBL" id="JACTAM010000002">
    <property type="protein sequence ID" value="KAI2667284.1"/>
    <property type="molecule type" value="Genomic_DNA"/>
</dbReference>
<accession>A0ABQ8MWR9</accession>
<comment type="similarity">
    <text evidence="1">Belongs to the aldo/keto reductase family.</text>
</comment>
<gene>
    <name evidence="3" type="ORF">H4Q32_003729</name>
</gene>
<dbReference type="InterPro" id="IPR020471">
    <property type="entry name" value="AKR"/>
</dbReference>
<evidence type="ECO:0000313" key="4">
    <source>
        <dbReference type="Proteomes" id="UP000830375"/>
    </source>
</evidence>